<evidence type="ECO:0000313" key="2">
    <source>
        <dbReference type="Proteomes" id="UP000712673"/>
    </source>
</evidence>
<reference evidence="1" key="1">
    <citation type="submission" date="2019-03" db="EMBL/GenBank/DDBJ databases">
        <title>Lake Tanganyika Metagenome-Assembled Genomes (MAGs).</title>
        <authorList>
            <person name="Tran P."/>
        </authorList>
    </citation>
    <scope>NUCLEOTIDE SEQUENCE</scope>
    <source>
        <strain evidence="1">K_DeepCast_65m_m2_066</strain>
    </source>
</reference>
<dbReference type="Proteomes" id="UP000712673">
    <property type="component" value="Unassembled WGS sequence"/>
</dbReference>
<proteinExistence type="predicted"/>
<evidence type="ECO:0000313" key="1">
    <source>
        <dbReference type="EMBL" id="MBM3223780.1"/>
    </source>
</evidence>
<name>A0A937W229_UNCTE</name>
<dbReference type="AlphaFoldDB" id="A0A937W229"/>
<protein>
    <submittedName>
        <fullName evidence="1">Uncharacterized protein</fullName>
    </submittedName>
</protein>
<accession>A0A937W229</accession>
<dbReference type="EMBL" id="VGLS01000198">
    <property type="protein sequence ID" value="MBM3223780.1"/>
    <property type="molecule type" value="Genomic_DNA"/>
</dbReference>
<comment type="caution">
    <text evidence="1">The sequence shown here is derived from an EMBL/GenBank/DDBJ whole genome shotgun (WGS) entry which is preliminary data.</text>
</comment>
<sequence length="70" mass="7937">MKRSCSHCDHPDSSLLRIVLIGEMIRADEETLYTMAEVLQSLGLLELADEGEAVTMEHLVQGERRLRLVK</sequence>
<organism evidence="1 2">
    <name type="scientific">Tectimicrobiota bacterium</name>
    <dbReference type="NCBI Taxonomy" id="2528274"/>
    <lineage>
        <taxon>Bacteria</taxon>
        <taxon>Pseudomonadati</taxon>
        <taxon>Nitrospinota/Tectimicrobiota group</taxon>
        <taxon>Candidatus Tectimicrobiota</taxon>
    </lineage>
</organism>
<gene>
    <name evidence="1" type="ORF">FJZ47_08280</name>
</gene>